<dbReference type="EMBL" id="KC691399">
    <property type="protein sequence ID" value="AGH18711.1"/>
    <property type="molecule type" value="Genomic_DNA"/>
</dbReference>
<reference evidence="1" key="1">
    <citation type="journal article" date="2013" name="J. Bacteriol.">
        <title>Characterization of the phd-doc and ccd Toxin-Antitoxin Cassettes from Vibrio Superintegrons.</title>
        <authorList>
            <person name="Guerout A.M."/>
            <person name="Iqbal N."/>
            <person name="Mine N."/>
            <person name="Ducos-Galand M."/>
            <person name="Van Melderen L."/>
            <person name="Mazel D."/>
        </authorList>
    </citation>
    <scope>NUCLEOTIDE SEQUENCE</scope>
    <source>
        <strain evidence="1">CIP 63.40</strain>
    </source>
</reference>
<name>M4Q646_VIBCL</name>
<organism evidence="1">
    <name type="scientific">Vibrio cholerae</name>
    <dbReference type="NCBI Taxonomy" id="666"/>
    <lineage>
        <taxon>Bacteria</taxon>
        <taxon>Pseudomonadati</taxon>
        <taxon>Pseudomonadota</taxon>
        <taxon>Gammaproteobacteria</taxon>
        <taxon>Vibrionales</taxon>
        <taxon>Vibrionaceae</taxon>
        <taxon>Vibrio</taxon>
    </lineage>
</organism>
<accession>M4Q646</accession>
<dbReference type="AlphaFoldDB" id="M4Q646"/>
<protein>
    <submittedName>
        <fullName evidence="1">Uncharacterized protein</fullName>
    </submittedName>
</protein>
<proteinExistence type="predicted"/>
<sequence length="218" mass="24440">MSWLTTDVATYLGLAVSVIGLCWGGSKLVSSWRSSHKQTQTVKNGNALQAGGDITINMGNSDSATELAQLEEERSKKSSDLRIVEELLELIPYEDTIHHVDLSYLHGMPYDFARQLDKAEEYDNIRYQLFNANLEAAKSQLIESITSFNIVAAKFLGVDNAKREPLMVVPPFHWKHNGSEAIYRELQDQLGNCAISVKEQYDHFIGTLKSEGFVTNKI</sequence>
<evidence type="ECO:0000313" key="1">
    <source>
        <dbReference type="EMBL" id="AGH18711.1"/>
    </source>
</evidence>
<reference evidence="1" key="2">
    <citation type="submission" date="2013-02" db="EMBL/GenBank/DDBJ databases">
        <authorList>
            <person name="Guerout A.-M."/>
            <person name="Iqbal N."/>
            <person name="Mine N."/>
            <person name="Ducos-Galand M."/>
            <person name="Van Melderen L."/>
            <person name="Mazel D."/>
        </authorList>
    </citation>
    <scope>NUCLEOTIDE SEQUENCE</scope>
    <source>
        <strain evidence="1">CIP 63.40</strain>
    </source>
</reference>